<dbReference type="AlphaFoldDB" id="A0A0C9YUJ5"/>
<proteinExistence type="predicted"/>
<protein>
    <submittedName>
        <fullName evidence="1">Uncharacterized protein</fullName>
    </submittedName>
</protein>
<dbReference type="OrthoDB" id="2654955at2759"/>
<evidence type="ECO:0000313" key="1">
    <source>
        <dbReference type="EMBL" id="KIK11488.1"/>
    </source>
</evidence>
<reference evidence="1 2" key="1">
    <citation type="submission" date="2014-04" db="EMBL/GenBank/DDBJ databases">
        <authorList>
            <consortium name="DOE Joint Genome Institute"/>
            <person name="Kuo A."/>
            <person name="Kohler A."/>
            <person name="Costa M.D."/>
            <person name="Nagy L.G."/>
            <person name="Floudas D."/>
            <person name="Copeland A."/>
            <person name="Barry K.W."/>
            <person name="Cichocki N."/>
            <person name="Veneault-Fourrey C."/>
            <person name="LaButti K."/>
            <person name="Lindquist E.A."/>
            <person name="Lipzen A."/>
            <person name="Lundell T."/>
            <person name="Morin E."/>
            <person name="Murat C."/>
            <person name="Sun H."/>
            <person name="Tunlid A."/>
            <person name="Henrissat B."/>
            <person name="Grigoriev I.V."/>
            <person name="Hibbett D.S."/>
            <person name="Martin F."/>
            <person name="Nordberg H.P."/>
            <person name="Cantor M.N."/>
            <person name="Hua S.X."/>
        </authorList>
    </citation>
    <scope>NUCLEOTIDE SEQUENCE [LARGE SCALE GENOMIC DNA]</scope>
    <source>
        <strain evidence="1 2">441</strain>
    </source>
</reference>
<gene>
    <name evidence="1" type="ORF">PISMIDRAFT_122616</name>
</gene>
<evidence type="ECO:0000313" key="2">
    <source>
        <dbReference type="Proteomes" id="UP000054018"/>
    </source>
</evidence>
<dbReference type="HOGENOM" id="CLU_1986908_0_0_1"/>
<sequence length="126" mass="13561">CRQAHDADPAFWEEKFSGTCFYTYALSTGTGPLQGHIGCFHLLDYLTLAEANGWPVLTGKCQAGKGSRILINEIWDVVESGGSLTSFPPHQPEAPLAANASQGGHAAIPAFSLEELHRHLVAFIVQ</sequence>
<dbReference type="Proteomes" id="UP000054018">
    <property type="component" value="Unassembled WGS sequence"/>
</dbReference>
<reference evidence="2" key="2">
    <citation type="submission" date="2015-01" db="EMBL/GenBank/DDBJ databases">
        <title>Evolutionary Origins and Diversification of the Mycorrhizal Mutualists.</title>
        <authorList>
            <consortium name="DOE Joint Genome Institute"/>
            <consortium name="Mycorrhizal Genomics Consortium"/>
            <person name="Kohler A."/>
            <person name="Kuo A."/>
            <person name="Nagy L.G."/>
            <person name="Floudas D."/>
            <person name="Copeland A."/>
            <person name="Barry K.W."/>
            <person name="Cichocki N."/>
            <person name="Veneault-Fourrey C."/>
            <person name="LaButti K."/>
            <person name="Lindquist E.A."/>
            <person name="Lipzen A."/>
            <person name="Lundell T."/>
            <person name="Morin E."/>
            <person name="Murat C."/>
            <person name="Riley R."/>
            <person name="Ohm R."/>
            <person name="Sun H."/>
            <person name="Tunlid A."/>
            <person name="Henrissat B."/>
            <person name="Grigoriev I.V."/>
            <person name="Hibbett D.S."/>
            <person name="Martin F."/>
        </authorList>
    </citation>
    <scope>NUCLEOTIDE SEQUENCE [LARGE SCALE GENOMIC DNA]</scope>
    <source>
        <strain evidence="2">441</strain>
    </source>
</reference>
<keyword evidence="2" id="KW-1185">Reference proteome</keyword>
<accession>A0A0C9YUJ5</accession>
<name>A0A0C9YUJ5_9AGAM</name>
<feature type="non-terminal residue" evidence="1">
    <location>
        <position position="1"/>
    </location>
</feature>
<dbReference type="EMBL" id="KN834205">
    <property type="protein sequence ID" value="KIK11488.1"/>
    <property type="molecule type" value="Genomic_DNA"/>
</dbReference>
<organism evidence="1 2">
    <name type="scientific">Pisolithus microcarpus 441</name>
    <dbReference type="NCBI Taxonomy" id="765257"/>
    <lineage>
        <taxon>Eukaryota</taxon>
        <taxon>Fungi</taxon>
        <taxon>Dikarya</taxon>
        <taxon>Basidiomycota</taxon>
        <taxon>Agaricomycotina</taxon>
        <taxon>Agaricomycetes</taxon>
        <taxon>Agaricomycetidae</taxon>
        <taxon>Boletales</taxon>
        <taxon>Sclerodermatineae</taxon>
        <taxon>Pisolithaceae</taxon>
        <taxon>Pisolithus</taxon>
    </lineage>
</organism>